<dbReference type="PANTHER" id="PTHR45089:SF24">
    <property type="entry name" value="DNAJ HEAT SHOCK N-TERMINAL DOMAIN-CONTAINING PROTEIN"/>
    <property type="match status" value="1"/>
</dbReference>
<evidence type="ECO:0000256" key="1">
    <source>
        <dbReference type="SAM" id="MobiDB-lite"/>
    </source>
</evidence>
<evidence type="ECO:0000259" key="2">
    <source>
        <dbReference type="Pfam" id="PF11926"/>
    </source>
</evidence>
<protein>
    <recommendedName>
        <fullName evidence="2">DUF3444 domain-containing protein</fullName>
    </recommendedName>
</protein>
<evidence type="ECO:0000313" key="4">
    <source>
        <dbReference type="Proteomes" id="UP000824120"/>
    </source>
</evidence>
<proteinExistence type="predicted"/>
<accession>A0A9J6AV81</accession>
<dbReference type="InterPro" id="IPR024593">
    <property type="entry name" value="DUF3444"/>
</dbReference>
<gene>
    <name evidence="3" type="ORF">H5410_013364</name>
</gene>
<organism evidence="3 4">
    <name type="scientific">Solanum commersonii</name>
    <name type="common">Commerson's wild potato</name>
    <name type="synonym">Commerson's nightshade</name>
    <dbReference type="NCBI Taxonomy" id="4109"/>
    <lineage>
        <taxon>Eukaryota</taxon>
        <taxon>Viridiplantae</taxon>
        <taxon>Streptophyta</taxon>
        <taxon>Embryophyta</taxon>
        <taxon>Tracheophyta</taxon>
        <taxon>Spermatophyta</taxon>
        <taxon>Magnoliopsida</taxon>
        <taxon>eudicotyledons</taxon>
        <taxon>Gunneridae</taxon>
        <taxon>Pentapetalae</taxon>
        <taxon>asterids</taxon>
        <taxon>lamiids</taxon>
        <taxon>Solanales</taxon>
        <taxon>Solanaceae</taxon>
        <taxon>Solanoideae</taxon>
        <taxon>Solaneae</taxon>
        <taxon>Solanum</taxon>
    </lineage>
</organism>
<dbReference type="Pfam" id="PF11926">
    <property type="entry name" value="DUF3444"/>
    <property type="match status" value="1"/>
</dbReference>
<evidence type="ECO:0000313" key="3">
    <source>
        <dbReference type="EMBL" id="KAG5628146.1"/>
    </source>
</evidence>
<feature type="compositionally biased region" description="Basic and acidic residues" evidence="1">
    <location>
        <begin position="65"/>
        <end position="74"/>
    </location>
</feature>
<dbReference type="AlphaFoldDB" id="A0A9J6AV81"/>
<feature type="region of interest" description="Disordered" evidence="1">
    <location>
        <begin position="53"/>
        <end position="75"/>
    </location>
</feature>
<reference evidence="3 4" key="1">
    <citation type="submission" date="2020-09" db="EMBL/GenBank/DDBJ databases">
        <title>De no assembly of potato wild relative species, Solanum commersonii.</title>
        <authorList>
            <person name="Cho K."/>
        </authorList>
    </citation>
    <scope>NUCLEOTIDE SEQUENCE [LARGE SCALE GENOMIC DNA]</scope>
    <source>
        <strain evidence="3">LZ3.2</strain>
        <tissue evidence="3">Leaf</tissue>
    </source>
</reference>
<name>A0A9J6AV81_SOLCO</name>
<dbReference type="Proteomes" id="UP000824120">
    <property type="component" value="Chromosome 2"/>
</dbReference>
<keyword evidence="4" id="KW-1185">Reference proteome</keyword>
<dbReference type="OrthoDB" id="10250354at2759"/>
<dbReference type="EMBL" id="JACXVP010000002">
    <property type="protein sequence ID" value="KAG5628146.1"/>
    <property type="molecule type" value="Genomic_DNA"/>
</dbReference>
<feature type="domain" description="DUF3444" evidence="2">
    <location>
        <begin position="82"/>
        <end position="137"/>
    </location>
</feature>
<sequence length="142" mass="16500">MDCNKEEAIIVEEMMGNRKKTSIKSTENCVPRYTWHRYRVNYLSDEEEDASKQFKGVGYPSPTKESSEVKHLSSEESLQNTKMELRLQNEIYFDKDKGKPCFKVGQVWAAYDTLDVMPRFYAIIRNILSPAFKLCISARAVE</sequence>
<comment type="caution">
    <text evidence="3">The sequence shown here is derived from an EMBL/GenBank/DDBJ whole genome shotgun (WGS) entry which is preliminary data.</text>
</comment>
<dbReference type="PANTHER" id="PTHR45089">
    <property type="entry name" value="DNAJ HEAT SHOCK AMINO-TERMINAL DOMAIN PROTEIN-RELATED"/>
    <property type="match status" value="1"/>
</dbReference>